<dbReference type="PROSITE" id="PS00018">
    <property type="entry name" value="EF_HAND_1"/>
    <property type="match status" value="4"/>
</dbReference>
<dbReference type="GO" id="GO:0005783">
    <property type="term" value="C:endoplasmic reticulum"/>
    <property type="evidence" value="ECO:0007669"/>
    <property type="project" value="TreeGrafter"/>
</dbReference>
<sequence length="162" mass="18345">MERGDADKDGFINQEEYRSLLFPEDSPSMREIVADETISQLDTDRDGRINQDEYLAGQWTPASRARRSRIGFKRSGGFAKKDTNSDGFLDKEEVQNWLQPPGAVGGHSLQEEARHLMREADENRDGRLSPEEISKHRDLFAGSRATRYGEDVFDGEGGHDEL</sequence>
<proteinExistence type="predicted"/>
<dbReference type="Pfam" id="PF13499">
    <property type="entry name" value="EF-hand_7"/>
    <property type="match status" value="1"/>
</dbReference>
<dbReference type="InterPro" id="IPR002048">
    <property type="entry name" value="EF_hand_dom"/>
</dbReference>
<dbReference type="InterPro" id="IPR011992">
    <property type="entry name" value="EF-hand-dom_pair"/>
</dbReference>
<keyword evidence="2" id="KW-0677">Repeat</keyword>
<dbReference type="SMART" id="SM00054">
    <property type="entry name" value="EFh"/>
    <property type="match status" value="4"/>
</dbReference>
<evidence type="ECO:0000256" key="2">
    <source>
        <dbReference type="ARBA" id="ARBA00022737"/>
    </source>
</evidence>
<dbReference type="Pfam" id="PF13202">
    <property type="entry name" value="EF-hand_5"/>
    <property type="match status" value="2"/>
</dbReference>
<dbReference type="OrthoDB" id="293868at2759"/>
<dbReference type="PROSITE" id="PS50222">
    <property type="entry name" value="EF_HAND_2"/>
    <property type="match status" value="2"/>
</dbReference>
<dbReference type="GO" id="GO:0005509">
    <property type="term" value="F:calcium ion binding"/>
    <property type="evidence" value="ECO:0007669"/>
    <property type="project" value="InterPro"/>
</dbReference>
<dbReference type="InterPro" id="IPR018247">
    <property type="entry name" value="EF_Hand_1_Ca_BS"/>
</dbReference>
<feature type="domain" description="EF-hand" evidence="5">
    <location>
        <begin position="108"/>
        <end position="143"/>
    </location>
</feature>
<accession>A0A267GMN6</accession>
<dbReference type="PANTHER" id="PTHR10827">
    <property type="entry name" value="RETICULOCALBIN"/>
    <property type="match status" value="1"/>
</dbReference>
<dbReference type="Proteomes" id="UP000215902">
    <property type="component" value="Unassembled WGS sequence"/>
</dbReference>
<feature type="compositionally biased region" description="Basic and acidic residues" evidence="4">
    <location>
        <begin position="114"/>
        <end position="139"/>
    </location>
</feature>
<reference evidence="6 7" key="1">
    <citation type="submission" date="2017-06" db="EMBL/GenBank/DDBJ databases">
        <title>A platform for efficient transgenesis in Macrostomum lignano, a flatworm model organism for stem cell research.</title>
        <authorList>
            <person name="Berezikov E."/>
        </authorList>
    </citation>
    <scope>NUCLEOTIDE SEQUENCE [LARGE SCALE GENOMIC DNA]</scope>
    <source>
        <strain evidence="6">DV1</strain>
        <tissue evidence="6">Whole organism</tissue>
    </source>
</reference>
<comment type="caution">
    <text evidence="6">The sequence shown here is derived from an EMBL/GenBank/DDBJ whole genome shotgun (WGS) entry which is preliminary data.</text>
</comment>
<evidence type="ECO:0000256" key="1">
    <source>
        <dbReference type="ARBA" id="ARBA00022723"/>
    </source>
</evidence>
<keyword evidence="3" id="KW-0106">Calcium</keyword>
<dbReference type="Gene3D" id="1.10.238.10">
    <property type="entry name" value="EF-hand"/>
    <property type="match status" value="2"/>
</dbReference>
<protein>
    <recommendedName>
        <fullName evidence="5">EF-hand domain-containing protein</fullName>
    </recommendedName>
</protein>
<feature type="region of interest" description="Disordered" evidence="4">
    <location>
        <begin position="114"/>
        <end position="141"/>
    </location>
</feature>
<keyword evidence="1" id="KW-0479">Metal-binding</keyword>
<feature type="domain" description="EF-hand" evidence="5">
    <location>
        <begin position="1"/>
        <end position="27"/>
    </location>
</feature>
<dbReference type="PANTHER" id="PTHR10827:SF98">
    <property type="entry name" value="45 KDA CALCIUM-BINDING PROTEIN"/>
    <property type="match status" value="1"/>
</dbReference>
<name>A0A267GMN6_9PLAT</name>
<evidence type="ECO:0000256" key="3">
    <source>
        <dbReference type="ARBA" id="ARBA00022837"/>
    </source>
</evidence>
<keyword evidence="7" id="KW-1185">Reference proteome</keyword>
<dbReference type="EMBL" id="NIVC01000275">
    <property type="protein sequence ID" value="PAA86552.1"/>
    <property type="molecule type" value="Genomic_DNA"/>
</dbReference>
<evidence type="ECO:0000259" key="5">
    <source>
        <dbReference type="PROSITE" id="PS50222"/>
    </source>
</evidence>
<organism evidence="6 7">
    <name type="scientific">Macrostomum lignano</name>
    <dbReference type="NCBI Taxonomy" id="282301"/>
    <lineage>
        <taxon>Eukaryota</taxon>
        <taxon>Metazoa</taxon>
        <taxon>Spiralia</taxon>
        <taxon>Lophotrochozoa</taxon>
        <taxon>Platyhelminthes</taxon>
        <taxon>Rhabditophora</taxon>
        <taxon>Macrostomorpha</taxon>
        <taxon>Macrostomida</taxon>
        <taxon>Macrostomidae</taxon>
        <taxon>Macrostomum</taxon>
    </lineage>
</organism>
<evidence type="ECO:0000313" key="7">
    <source>
        <dbReference type="Proteomes" id="UP000215902"/>
    </source>
</evidence>
<dbReference type="SUPFAM" id="SSF47473">
    <property type="entry name" value="EF-hand"/>
    <property type="match status" value="1"/>
</dbReference>
<gene>
    <name evidence="6" type="ORF">BOX15_Mlig031539g1</name>
</gene>
<evidence type="ECO:0000256" key="4">
    <source>
        <dbReference type="SAM" id="MobiDB-lite"/>
    </source>
</evidence>
<dbReference type="AlphaFoldDB" id="A0A267GMN6"/>
<dbReference type="STRING" id="282301.A0A267GMN6"/>
<evidence type="ECO:0000313" key="6">
    <source>
        <dbReference type="EMBL" id="PAA86552.1"/>
    </source>
</evidence>